<dbReference type="InParanoid" id="G4Z710"/>
<dbReference type="GO" id="GO:0005576">
    <property type="term" value="C:extracellular region"/>
    <property type="evidence" value="ECO:0007669"/>
    <property type="project" value="UniProtKB-SubCell"/>
</dbReference>
<dbReference type="Proteomes" id="UP000002640">
    <property type="component" value="Unassembled WGS sequence"/>
</dbReference>
<organism evidence="6 7">
    <name type="scientific">Phytophthora sojae (strain P6497)</name>
    <name type="common">Soybean stem and root rot agent</name>
    <name type="synonym">Phytophthora megasperma f. sp. glycines</name>
    <dbReference type="NCBI Taxonomy" id="1094619"/>
    <lineage>
        <taxon>Eukaryota</taxon>
        <taxon>Sar</taxon>
        <taxon>Stramenopiles</taxon>
        <taxon>Oomycota</taxon>
        <taxon>Peronosporomycetes</taxon>
        <taxon>Peronosporales</taxon>
        <taxon>Peronosporaceae</taxon>
        <taxon>Phytophthora</taxon>
    </lineage>
</organism>
<evidence type="ECO:0000313" key="6">
    <source>
        <dbReference type="EMBL" id="EGZ21762.1"/>
    </source>
</evidence>
<gene>
    <name evidence="6" type="ORF">PHYSODRAFT_285647</name>
</gene>
<dbReference type="EMBL" id="JH159153">
    <property type="protein sequence ID" value="EGZ21762.1"/>
    <property type="molecule type" value="Genomic_DNA"/>
</dbReference>
<evidence type="ECO:0000256" key="1">
    <source>
        <dbReference type="ARBA" id="ARBA00004613"/>
    </source>
</evidence>
<dbReference type="KEGG" id="psoj:PHYSODRAFT_285647"/>
<keyword evidence="7" id="KW-1185">Reference proteome</keyword>
<dbReference type="SMR" id="G4Z710"/>
<dbReference type="OMA" id="IMWCPRP"/>
<name>G4Z710_PHYSP</name>
<protein>
    <recommendedName>
        <fullName evidence="5">RxLR effector protein</fullName>
    </recommendedName>
</protein>
<dbReference type="GeneID" id="20640095"/>
<evidence type="ECO:0000256" key="5">
    <source>
        <dbReference type="RuleBase" id="RU367124"/>
    </source>
</evidence>
<evidence type="ECO:0000313" key="7">
    <source>
        <dbReference type="Proteomes" id="UP000002640"/>
    </source>
</evidence>
<keyword evidence="4 5" id="KW-0732">Signal</keyword>
<evidence type="ECO:0000256" key="3">
    <source>
        <dbReference type="ARBA" id="ARBA00022525"/>
    </source>
</evidence>
<dbReference type="RefSeq" id="XP_009524479.1">
    <property type="nucleotide sequence ID" value="XM_009526184.1"/>
</dbReference>
<dbReference type="Pfam" id="PF16810">
    <property type="entry name" value="RXLR"/>
    <property type="match status" value="1"/>
</dbReference>
<feature type="chain" id="PRO_5028505634" description="RxLR effector protein" evidence="5">
    <location>
        <begin position="21"/>
        <end position="143"/>
    </location>
</feature>
<dbReference type="InterPro" id="IPR031825">
    <property type="entry name" value="RXLR"/>
</dbReference>
<feature type="signal peptide" evidence="5">
    <location>
        <begin position="1"/>
        <end position="20"/>
    </location>
</feature>
<comment type="similarity">
    <text evidence="2 5">Belongs to the RxLR effector family.</text>
</comment>
<dbReference type="AlphaFoldDB" id="G4Z710"/>
<accession>G4Z710</accession>
<keyword evidence="3 5" id="KW-0964">Secreted</keyword>
<proteinExistence type="inferred from homology"/>
<evidence type="ECO:0000256" key="2">
    <source>
        <dbReference type="ARBA" id="ARBA00010400"/>
    </source>
</evidence>
<comment type="function">
    <text evidence="5">Effector that suppresses plant defense responses during pathogen infection.</text>
</comment>
<sequence>MRSYYLLLVATAALLAASEALVPTTKLDRTVEHPINAAQKNAERFLRTDNAAVLDDVEEERAFANIKGFARTQDEATEWLEHWLGKRLSIEKVANELEIFRRNKSHVNWDALIKYTQMTHKRYVGGDMTRKEAVQHLKTILPQ</sequence>
<reference evidence="6 7" key="1">
    <citation type="journal article" date="2006" name="Science">
        <title>Phytophthora genome sequences uncover evolutionary origins and mechanisms of pathogenesis.</title>
        <authorList>
            <person name="Tyler B.M."/>
            <person name="Tripathy S."/>
            <person name="Zhang X."/>
            <person name="Dehal P."/>
            <person name="Jiang R.H."/>
            <person name="Aerts A."/>
            <person name="Arredondo F.D."/>
            <person name="Baxter L."/>
            <person name="Bensasson D."/>
            <person name="Beynon J.L."/>
            <person name="Chapman J."/>
            <person name="Damasceno C.M."/>
            <person name="Dorrance A.E."/>
            <person name="Dou D."/>
            <person name="Dickerman A.W."/>
            <person name="Dubchak I.L."/>
            <person name="Garbelotto M."/>
            <person name="Gijzen M."/>
            <person name="Gordon S.G."/>
            <person name="Govers F."/>
            <person name="Grunwald N.J."/>
            <person name="Huang W."/>
            <person name="Ivors K.L."/>
            <person name="Jones R.W."/>
            <person name="Kamoun S."/>
            <person name="Krampis K."/>
            <person name="Lamour K.H."/>
            <person name="Lee M.K."/>
            <person name="McDonald W.H."/>
            <person name="Medina M."/>
            <person name="Meijer H.J."/>
            <person name="Nordberg E.K."/>
            <person name="Maclean D.J."/>
            <person name="Ospina-Giraldo M.D."/>
            <person name="Morris P.F."/>
            <person name="Phuntumart V."/>
            <person name="Putnam N.H."/>
            <person name="Rash S."/>
            <person name="Rose J.K."/>
            <person name="Sakihama Y."/>
            <person name="Salamov A.A."/>
            <person name="Savidor A."/>
            <person name="Scheuring C.F."/>
            <person name="Smith B.M."/>
            <person name="Sobral B.W."/>
            <person name="Terry A."/>
            <person name="Torto-Alalibo T.A."/>
            <person name="Win J."/>
            <person name="Xu Z."/>
            <person name="Zhang H."/>
            <person name="Grigoriev I.V."/>
            <person name="Rokhsar D.S."/>
            <person name="Boore J.L."/>
        </authorList>
    </citation>
    <scope>NUCLEOTIDE SEQUENCE [LARGE SCALE GENOMIC DNA]</scope>
    <source>
        <strain evidence="6 7">P6497</strain>
    </source>
</reference>
<comment type="domain">
    <text evidence="5">The RxLR-dEER motif acts to carry the protein into the host cell cytoplasm through binding to cell surface phosphatidylinositol-3-phosphate.</text>
</comment>
<comment type="subcellular location">
    <subcellularLocation>
        <location evidence="1 5">Secreted</location>
    </subcellularLocation>
</comment>
<evidence type="ECO:0000256" key="4">
    <source>
        <dbReference type="ARBA" id="ARBA00022729"/>
    </source>
</evidence>